<proteinExistence type="predicted"/>
<keyword evidence="3" id="KW-1185">Reference proteome</keyword>
<dbReference type="SUPFAM" id="SSF53474">
    <property type="entry name" value="alpha/beta-Hydrolases"/>
    <property type="match status" value="1"/>
</dbReference>
<dbReference type="Proteomes" id="UP001501237">
    <property type="component" value="Unassembled WGS sequence"/>
</dbReference>
<dbReference type="EMBL" id="BAAAUV010000007">
    <property type="protein sequence ID" value="GAA3214525.1"/>
    <property type="molecule type" value="Genomic_DNA"/>
</dbReference>
<comment type="caution">
    <text evidence="2">The sequence shown here is derived from an EMBL/GenBank/DDBJ whole genome shotgun (WGS) entry which is preliminary data.</text>
</comment>
<name>A0ABP6QA78_9ACTN</name>
<keyword evidence="2" id="KW-0378">Hydrolase</keyword>
<reference evidence="3" key="1">
    <citation type="journal article" date="2019" name="Int. J. Syst. Evol. Microbiol.">
        <title>The Global Catalogue of Microorganisms (GCM) 10K type strain sequencing project: providing services to taxonomists for standard genome sequencing and annotation.</title>
        <authorList>
            <consortium name="The Broad Institute Genomics Platform"/>
            <consortium name="The Broad Institute Genome Sequencing Center for Infectious Disease"/>
            <person name="Wu L."/>
            <person name="Ma J."/>
        </authorList>
    </citation>
    <scope>NUCLEOTIDE SEQUENCE [LARGE SCALE GENOMIC DNA]</scope>
    <source>
        <strain evidence="3">JCM 9377</strain>
    </source>
</reference>
<sequence length="339" mass="36536">MFSMAASAALGLGLLSVTGQAVAAAPVPADDGGKIIERVQIDAQTVDITIDTPLIDSEDPKVRIIVPVGWSARAKRTWPVLTVLTGGPSDYLDWVNKTDLEVTSKAGRAIVVMPSGGRGQGYTNWYNKGKFGNPKWETFHTKELSQLIERNFRGGTSRAVMGISSGGQGGVTYAARNPGFYKYVASYSGIVHTTKPGIPAMMMLTDFGDAESTLKDPFDKWGNPLTDRMNWMDHDPYVLADRLRGTGLYLSAGNGDQGPLDKGLLEQIGSAGTDGAQTYILGSISERLVGMTNQDLVAKLKALGIPVTASLYGPGFHQWGYWDREYKKAWPLIMKAIGA</sequence>
<dbReference type="PANTHER" id="PTHR48098:SF1">
    <property type="entry name" value="DIACYLGLYCEROL ACYLTRANSFERASE_MYCOLYLTRANSFERASE AG85A"/>
    <property type="match status" value="1"/>
</dbReference>
<gene>
    <name evidence="2" type="ORF">GCM10010468_35380</name>
</gene>
<feature type="signal peptide" evidence="1">
    <location>
        <begin position="1"/>
        <end position="23"/>
    </location>
</feature>
<dbReference type="InterPro" id="IPR029058">
    <property type="entry name" value="AB_hydrolase_fold"/>
</dbReference>
<accession>A0ABP6QA78</accession>
<evidence type="ECO:0000313" key="3">
    <source>
        <dbReference type="Proteomes" id="UP001501237"/>
    </source>
</evidence>
<dbReference type="InterPro" id="IPR000801">
    <property type="entry name" value="Esterase-like"/>
</dbReference>
<dbReference type="GO" id="GO:0016787">
    <property type="term" value="F:hydrolase activity"/>
    <property type="evidence" value="ECO:0007669"/>
    <property type="project" value="UniProtKB-KW"/>
</dbReference>
<keyword evidence="1" id="KW-0732">Signal</keyword>
<evidence type="ECO:0000256" key="1">
    <source>
        <dbReference type="SAM" id="SignalP"/>
    </source>
</evidence>
<dbReference type="Gene3D" id="3.40.50.1820">
    <property type="entry name" value="alpha/beta hydrolase"/>
    <property type="match status" value="1"/>
</dbReference>
<evidence type="ECO:0000313" key="2">
    <source>
        <dbReference type="EMBL" id="GAA3214525.1"/>
    </source>
</evidence>
<feature type="chain" id="PRO_5046691568" evidence="1">
    <location>
        <begin position="24"/>
        <end position="339"/>
    </location>
</feature>
<dbReference type="Pfam" id="PF00756">
    <property type="entry name" value="Esterase"/>
    <property type="match status" value="1"/>
</dbReference>
<protein>
    <submittedName>
        <fullName evidence="2">Alpha/beta hydrolase family protein</fullName>
    </submittedName>
</protein>
<dbReference type="PANTHER" id="PTHR48098">
    <property type="entry name" value="ENTEROCHELIN ESTERASE-RELATED"/>
    <property type="match status" value="1"/>
</dbReference>
<organism evidence="2 3">
    <name type="scientific">Actinocorallia longicatena</name>
    <dbReference type="NCBI Taxonomy" id="111803"/>
    <lineage>
        <taxon>Bacteria</taxon>
        <taxon>Bacillati</taxon>
        <taxon>Actinomycetota</taxon>
        <taxon>Actinomycetes</taxon>
        <taxon>Streptosporangiales</taxon>
        <taxon>Thermomonosporaceae</taxon>
        <taxon>Actinocorallia</taxon>
    </lineage>
</organism>
<dbReference type="InterPro" id="IPR050583">
    <property type="entry name" value="Mycobacterial_A85_antigen"/>
</dbReference>